<evidence type="ECO:0000313" key="1">
    <source>
        <dbReference type="EMBL" id="MCC9644538.1"/>
    </source>
</evidence>
<dbReference type="InterPro" id="IPR037219">
    <property type="entry name" value="Peptidase_M41-like"/>
</dbReference>
<sequence>MLGTISREQVLAAEFEWRERALDWEWADDEEELVTAYHEAGHAIVGCALGAHIASVSLSQASMFDDEDEIGVRRFGDCIVQWGRIDPNSDWQVTRELLTILAGPVAEFVYQSGDEDALDVRTWAGDWRQAQRCVAILKKDPQQQTKLLHQCIAQLRHIVSSEPCWSAIAALADELMLGDEIEGEQVADLVRFWWSRA</sequence>
<accession>A0ABS8NLU7</accession>
<dbReference type="GO" id="GO:0051301">
    <property type="term" value="P:cell division"/>
    <property type="evidence" value="ECO:0007669"/>
    <property type="project" value="UniProtKB-KW"/>
</dbReference>
<keyword evidence="1" id="KW-0131">Cell cycle</keyword>
<evidence type="ECO:0000313" key="2">
    <source>
        <dbReference type="Proteomes" id="UP001430306"/>
    </source>
</evidence>
<proteinExistence type="predicted"/>
<keyword evidence="2" id="KW-1185">Reference proteome</keyword>
<dbReference type="Proteomes" id="UP001430306">
    <property type="component" value="Unassembled WGS sequence"/>
</dbReference>
<keyword evidence="1" id="KW-0132">Cell division</keyword>
<organism evidence="1 2">
    <name type="scientific">Rhodopirellula halodulae</name>
    <dbReference type="NCBI Taxonomy" id="2894198"/>
    <lineage>
        <taxon>Bacteria</taxon>
        <taxon>Pseudomonadati</taxon>
        <taxon>Planctomycetota</taxon>
        <taxon>Planctomycetia</taxon>
        <taxon>Pirellulales</taxon>
        <taxon>Pirellulaceae</taxon>
        <taxon>Rhodopirellula</taxon>
    </lineage>
</organism>
<dbReference type="EMBL" id="JAJKFW010000056">
    <property type="protein sequence ID" value="MCC9644538.1"/>
    <property type="molecule type" value="Genomic_DNA"/>
</dbReference>
<protein>
    <submittedName>
        <fullName evidence="1">Cell division protein FtsH</fullName>
    </submittedName>
</protein>
<name>A0ABS8NLU7_9BACT</name>
<reference evidence="1" key="1">
    <citation type="submission" date="2021-11" db="EMBL/GenBank/DDBJ databases">
        <title>Genome sequence.</title>
        <authorList>
            <person name="Sun Q."/>
        </authorList>
    </citation>
    <scope>NUCLEOTIDE SEQUENCE</scope>
    <source>
        <strain evidence="1">JC740</strain>
    </source>
</reference>
<dbReference type="SUPFAM" id="SSF140990">
    <property type="entry name" value="FtsH protease domain-like"/>
    <property type="match status" value="1"/>
</dbReference>
<dbReference type="Gene3D" id="1.20.58.760">
    <property type="entry name" value="Peptidase M41"/>
    <property type="match status" value="1"/>
</dbReference>
<gene>
    <name evidence="1" type="ORF">LOC71_19875</name>
</gene>
<comment type="caution">
    <text evidence="1">The sequence shown here is derived from an EMBL/GenBank/DDBJ whole genome shotgun (WGS) entry which is preliminary data.</text>
</comment>